<evidence type="ECO:0000256" key="3">
    <source>
        <dbReference type="ARBA" id="ARBA00022801"/>
    </source>
</evidence>
<feature type="active site" description="Charge relay system" evidence="8">
    <location>
        <position position="359"/>
    </location>
</feature>
<feature type="domain" description="Partial AB-hydrolase lipase" evidence="10">
    <location>
        <begin position="49"/>
        <end position="106"/>
    </location>
</feature>
<dbReference type="InterPro" id="IPR025483">
    <property type="entry name" value="Lipase_euk"/>
</dbReference>
<dbReference type="FunFam" id="3.40.50.1820:FF:000057">
    <property type="entry name" value="Lipase"/>
    <property type="match status" value="1"/>
</dbReference>
<evidence type="ECO:0000256" key="9">
    <source>
        <dbReference type="SAM" id="SignalP"/>
    </source>
</evidence>
<dbReference type="KEGG" id="apln:108733292"/>
<name>A0A7F5R6Z8_AGRPL</name>
<evidence type="ECO:0000256" key="1">
    <source>
        <dbReference type="ARBA" id="ARBA00010701"/>
    </source>
</evidence>
<keyword evidence="3 7" id="KW-0378">Hydrolase</keyword>
<dbReference type="AlphaFoldDB" id="A0A7F5R6Z8"/>
<dbReference type="Gene3D" id="3.40.50.1820">
    <property type="entry name" value="alpha/beta hydrolase"/>
    <property type="match status" value="1"/>
</dbReference>
<evidence type="ECO:0000256" key="6">
    <source>
        <dbReference type="ARBA" id="ARBA00023180"/>
    </source>
</evidence>
<keyword evidence="5" id="KW-0443">Lipid metabolism</keyword>
<comment type="similarity">
    <text evidence="1 7">Belongs to the AB hydrolase superfamily. Lipase family.</text>
</comment>
<proteinExistence type="inferred from homology"/>
<feature type="active site" description="Charge relay system" evidence="8">
    <location>
        <position position="393"/>
    </location>
</feature>
<keyword evidence="4 7" id="KW-0442">Lipid degradation</keyword>
<protein>
    <recommendedName>
        <fullName evidence="7">Lipase</fullName>
    </recommendedName>
</protein>
<dbReference type="PANTHER" id="PTHR11005">
    <property type="entry name" value="LYSOSOMAL ACID LIPASE-RELATED"/>
    <property type="match status" value="1"/>
</dbReference>
<evidence type="ECO:0000313" key="12">
    <source>
        <dbReference type="RefSeq" id="XP_025831746.1"/>
    </source>
</evidence>
<keyword evidence="11" id="KW-1185">Reference proteome</keyword>
<dbReference type="GO" id="GO:0016788">
    <property type="term" value="F:hydrolase activity, acting on ester bonds"/>
    <property type="evidence" value="ECO:0007669"/>
    <property type="project" value="InterPro"/>
</dbReference>
<accession>A0A7F5R6Z8</accession>
<evidence type="ECO:0000256" key="7">
    <source>
        <dbReference type="PIRNR" id="PIRNR000862"/>
    </source>
</evidence>
<feature type="chain" id="PRO_5028879916" description="Lipase" evidence="9">
    <location>
        <begin position="17"/>
        <end position="420"/>
    </location>
</feature>
<dbReference type="GeneID" id="108733292"/>
<evidence type="ECO:0000256" key="8">
    <source>
        <dbReference type="PIRSR" id="PIRSR000862-1"/>
    </source>
</evidence>
<dbReference type="OrthoDB" id="9974421at2759"/>
<dbReference type="InParanoid" id="A0A7F5R6Z8"/>
<dbReference type="SUPFAM" id="SSF53474">
    <property type="entry name" value="alpha/beta-Hydrolases"/>
    <property type="match status" value="1"/>
</dbReference>
<dbReference type="InterPro" id="IPR029058">
    <property type="entry name" value="AB_hydrolase_fold"/>
</dbReference>
<dbReference type="InterPro" id="IPR006693">
    <property type="entry name" value="AB_hydrolase_lipase"/>
</dbReference>
<evidence type="ECO:0000256" key="4">
    <source>
        <dbReference type="ARBA" id="ARBA00022963"/>
    </source>
</evidence>
<sequence>MKGLIVLFSFCGFIFATENNVCISFGDYYNDMENNPNCYFNPEADLDVTRIISRNGYPVEAHSALTVDDFMLTLFRIPHGKVPRQGYTPTPVLLQPGMGLNSVSYVDRGNTSLAFLLADAGFDVWLGNFRGSQYSQVHLFLKSDSIAYWNFSFHELGIYDIPAQISLINEVTGQEGNILYLGYSMGNTAGYVYNTIFPEQASKYIKVFINLAPVIYTDNIKSVFKYFTFLWEWAQFLTDGNAFHKDLLKRDRVSTEIMKRICLPYPIQMKLCWLGIMLLTGFDVDQMDPETLPVTTIQHTDSIPAKMVTHFIQGISSHGFYHFNYGVEENIKLYGSETPPPYNLSTVKVPVYIIYGNNDWLSTEQDVLRLYADLPEAAKQHGIYKVNWTHFTHTDFLLAKDAKTLIYDHLIKFLENFNSL</sequence>
<organism evidence="11 12">
    <name type="scientific">Agrilus planipennis</name>
    <name type="common">Emerald ash borer</name>
    <name type="synonym">Agrilus marcopoli</name>
    <dbReference type="NCBI Taxonomy" id="224129"/>
    <lineage>
        <taxon>Eukaryota</taxon>
        <taxon>Metazoa</taxon>
        <taxon>Ecdysozoa</taxon>
        <taxon>Arthropoda</taxon>
        <taxon>Hexapoda</taxon>
        <taxon>Insecta</taxon>
        <taxon>Pterygota</taxon>
        <taxon>Neoptera</taxon>
        <taxon>Endopterygota</taxon>
        <taxon>Coleoptera</taxon>
        <taxon>Polyphaga</taxon>
        <taxon>Elateriformia</taxon>
        <taxon>Buprestoidea</taxon>
        <taxon>Buprestidae</taxon>
        <taxon>Agrilinae</taxon>
        <taxon>Agrilus</taxon>
    </lineage>
</organism>
<dbReference type="Pfam" id="PF04083">
    <property type="entry name" value="Abhydro_lipase"/>
    <property type="match status" value="1"/>
</dbReference>
<keyword evidence="2 9" id="KW-0732">Signal</keyword>
<keyword evidence="6" id="KW-0325">Glycoprotein</keyword>
<dbReference type="GO" id="GO:0016042">
    <property type="term" value="P:lipid catabolic process"/>
    <property type="evidence" value="ECO:0007669"/>
    <property type="project" value="UniProtKB-KW"/>
</dbReference>
<feature type="active site" description="Nucleophile" evidence="8">
    <location>
        <position position="184"/>
    </location>
</feature>
<gene>
    <name evidence="12" type="primary">LOC108733292</name>
</gene>
<evidence type="ECO:0000256" key="2">
    <source>
        <dbReference type="ARBA" id="ARBA00022729"/>
    </source>
</evidence>
<reference evidence="12" key="1">
    <citation type="submission" date="2025-08" db="UniProtKB">
        <authorList>
            <consortium name="RefSeq"/>
        </authorList>
    </citation>
    <scope>IDENTIFICATION</scope>
    <source>
        <tissue evidence="12">Entire body</tissue>
    </source>
</reference>
<dbReference type="RefSeq" id="XP_025831746.1">
    <property type="nucleotide sequence ID" value="XM_025975961.1"/>
</dbReference>
<feature type="signal peptide" evidence="9">
    <location>
        <begin position="1"/>
        <end position="16"/>
    </location>
</feature>
<dbReference type="PIRSF" id="PIRSF000862">
    <property type="entry name" value="Steryl_ester_lip"/>
    <property type="match status" value="1"/>
</dbReference>
<evidence type="ECO:0000313" key="11">
    <source>
        <dbReference type="Proteomes" id="UP000192223"/>
    </source>
</evidence>
<evidence type="ECO:0000259" key="10">
    <source>
        <dbReference type="Pfam" id="PF04083"/>
    </source>
</evidence>
<evidence type="ECO:0000256" key="5">
    <source>
        <dbReference type="ARBA" id="ARBA00023098"/>
    </source>
</evidence>
<dbReference type="Proteomes" id="UP000192223">
    <property type="component" value="Unplaced"/>
</dbReference>